<sequence>MKQVFILIVFCISSIIAQAQASAEESARIRQQMAKIRQTTNWDDPAAAKKANEEIQKLAIQLSGGKPVIGFDRNTASKRTESTDIHVNEVNKEAIVAIADRFFTRSYKALDAVSRNQFDLDFKKAEKLNFSAKAVRELGGAGAALITFGNDHNFACVYIAAAVKVFPTDTLAVNNFGGYLRIIDSIETSLPILLFANGLFSESPVILTQLGCNYLELNDEVKGEKYLKEALKYNPGFGQAHSALCDLYLKQGRIEDAFIELLSGVKGMGCSYMQASQNLAYMNEQAENNQDLKQKMWDETKREMDPSEALASLVPIIDRLKMPDLQTSDKPENWMEGGGYGNAVSSYSAFHSQLMAFVRQSLEVHKQQPVLSPNAVLRDYPNERLALDLLTELFFRESKRITDDYQESVDQIALRANDIKEDYLKRYEQYSTEYVSCIEGCGGDEYCLKECFRKYCLQECPSASKCNEQLQDEYKNFRMAFSQMSSDQTKLLDDFYGFAEPWFSKISSQYWSKIYAYEIQRTAFSIIANSFGSYPQAFPFPAHNGCGTDCSVFATPTPLPPCEVEKKDPKANDCPPNNNFKISISICDLGVDCESVEFGCTLIASGSIKRNFKKHNIAIFAGVGAKAELGVMAASAKAGAVVTVSDNGEVEDVGVKMDVSVSAGVGMARVGAATGGSYTVMKGGSSKLNFATGMGKPK</sequence>
<dbReference type="AlphaFoldDB" id="A0A644UAZ5"/>
<organism evidence="1">
    <name type="scientific">bioreactor metagenome</name>
    <dbReference type="NCBI Taxonomy" id="1076179"/>
    <lineage>
        <taxon>unclassified sequences</taxon>
        <taxon>metagenomes</taxon>
        <taxon>ecological metagenomes</taxon>
    </lineage>
</organism>
<protein>
    <recommendedName>
        <fullName evidence="2">Tetratricopeptide repeat protein</fullName>
    </recommendedName>
</protein>
<reference evidence="1" key="1">
    <citation type="submission" date="2019-08" db="EMBL/GenBank/DDBJ databases">
        <authorList>
            <person name="Kucharzyk K."/>
            <person name="Murdoch R.W."/>
            <person name="Higgins S."/>
            <person name="Loffler F."/>
        </authorList>
    </citation>
    <scope>NUCLEOTIDE SEQUENCE</scope>
</reference>
<dbReference type="EMBL" id="VSSQ01000093">
    <property type="protein sequence ID" value="MPL75992.1"/>
    <property type="molecule type" value="Genomic_DNA"/>
</dbReference>
<evidence type="ECO:0008006" key="2">
    <source>
        <dbReference type="Google" id="ProtNLM"/>
    </source>
</evidence>
<proteinExistence type="predicted"/>
<dbReference type="SUPFAM" id="SSF48452">
    <property type="entry name" value="TPR-like"/>
    <property type="match status" value="1"/>
</dbReference>
<comment type="caution">
    <text evidence="1">The sequence shown here is derived from an EMBL/GenBank/DDBJ whole genome shotgun (WGS) entry which is preliminary data.</text>
</comment>
<dbReference type="Gene3D" id="1.25.40.10">
    <property type="entry name" value="Tetratricopeptide repeat domain"/>
    <property type="match status" value="1"/>
</dbReference>
<dbReference type="InterPro" id="IPR011990">
    <property type="entry name" value="TPR-like_helical_dom_sf"/>
</dbReference>
<gene>
    <name evidence="1" type="ORF">SDC9_21837</name>
</gene>
<evidence type="ECO:0000313" key="1">
    <source>
        <dbReference type="EMBL" id="MPL75992.1"/>
    </source>
</evidence>
<accession>A0A644UAZ5</accession>
<name>A0A644UAZ5_9ZZZZ</name>